<evidence type="ECO:0000313" key="2">
    <source>
        <dbReference type="Proteomes" id="UP000012153"/>
    </source>
</evidence>
<protein>
    <submittedName>
        <fullName evidence="1">Uncharacterized protein</fullName>
    </submittedName>
</protein>
<accession>M6UWC0</accession>
<organism evidence="1 2">
    <name type="scientific">Leptospira noguchii serovar Autumnalis str. ZUN142</name>
    <dbReference type="NCBI Taxonomy" id="1085540"/>
    <lineage>
        <taxon>Bacteria</taxon>
        <taxon>Pseudomonadati</taxon>
        <taxon>Spirochaetota</taxon>
        <taxon>Spirochaetia</taxon>
        <taxon>Leptospirales</taxon>
        <taxon>Leptospiraceae</taxon>
        <taxon>Leptospira</taxon>
    </lineage>
</organism>
<dbReference type="Proteomes" id="UP000012153">
    <property type="component" value="Unassembled WGS sequence"/>
</dbReference>
<comment type="caution">
    <text evidence="1">The sequence shown here is derived from an EMBL/GenBank/DDBJ whole genome shotgun (WGS) entry which is preliminary data.</text>
</comment>
<dbReference type="AlphaFoldDB" id="M6UWC0"/>
<dbReference type="EMBL" id="AHOP02000021">
    <property type="protein sequence ID" value="EMO41588.1"/>
    <property type="molecule type" value="Genomic_DNA"/>
</dbReference>
<reference evidence="1 2" key="1">
    <citation type="submission" date="2013-01" db="EMBL/GenBank/DDBJ databases">
        <authorList>
            <person name="Harkins D.M."/>
            <person name="Durkin A.S."/>
            <person name="Brinkac L.M."/>
            <person name="Haft D.H."/>
            <person name="Selengut J.D."/>
            <person name="Sanka R."/>
            <person name="DePew J."/>
            <person name="Purushe J."/>
            <person name="Matthias M.A."/>
            <person name="Vinetz J.M."/>
            <person name="Sutton G.G."/>
            <person name="Nierman W.C."/>
            <person name="Fouts D.E."/>
        </authorList>
    </citation>
    <scope>NUCLEOTIDE SEQUENCE [LARGE SCALE GENOMIC DNA]</scope>
    <source>
        <strain evidence="1 2">ZUN142</strain>
    </source>
</reference>
<gene>
    <name evidence="1" type="ORF">LEP1GSC186_1795</name>
</gene>
<name>M6UWC0_9LEPT</name>
<evidence type="ECO:0000313" key="1">
    <source>
        <dbReference type="EMBL" id="EMO41588.1"/>
    </source>
</evidence>
<sequence length="40" mass="4410">MGSDSIRAIQNTLEMTGELILSHLRKNRSGTIEIPECGTH</sequence>
<proteinExistence type="predicted"/>
<dbReference type="RefSeq" id="WP_004436934.1">
    <property type="nucleotide sequence ID" value="NZ_AHOP02000021.1"/>
</dbReference>